<keyword evidence="2" id="KW-1185">Reference proteome</keyword>
<protein>
    <submittedName>
        <fullName evidence="1">Uncharacterized protein</fullName>
    </submittedName>
</protein>
<evidence type="ECO:0000313" key="1">
    <source>
        <dbReference type="EMBL" id="KAF4074988.1"/>
    </source>
</evidence>
<sequence length="78" mass="9091">MENGTFVGFYNYYKSANSVLSLKGMISSCLMKMFKRLATGLKISLRLLRPWQGVVAQWWEVVAQQLRRWTSDRKAKCL</sequence>
<proteinExistence type="predicted"/>
<dbReference type="EMBL" id="JAAGNN010000021">
    <property type="protein sequence ID" value="KAF4074988.1"/>
    <property type="molecule type" value="Genomic_DNA"/>
</dbReference>
<accession>A0A7J6A0I2</accession>
<dbReference type="AlphaFoldDB" id="A0A7J6A0I2"/>
<name>A0A7J6A0I2_AMEME</name>
<dbReference type="Proteomes" id="UP000593565">
    <property type="component" value="Unassembled WGS sequence"/>
</dbReference>
<evidence type="ECO:0000313" key="2">
    <source>
        <dbReference type="Proteomes" id="UP000593565"/>
    </source>
</evidence>
<reference evidence="1 2" key="1">
    <citation type="submission" date="2020-02" db="EMBL/GenBank/DDBJ databases">
        <title>A chromosome-scale genome assembly of the black bullhead catfish (Ameiurus melas).</title>
        <authorList>
            <person name="Wen M."/>
            <person name="Zham M."/>
            <person name="Cabau C."/>
            <person name="Klopp C."/>
            <person name="Donnadieu C."/>
            <person name="Roques C."/>
            <person name="Bouchez O."/>
            <person name="Lampietro C."/>
            <person name="Jouanno E."/>
            <person name="Herpin A."/>
            <person name="Louis A."/>
            <person name="Berthelot C."/>
            <person name="Parey E."/>
            <person name="Roest-Crollius H."/>
            <person name="Braasch I."/>
            <person name="Postlethwait J."/>
            <person name="Robinson-Rechavi M."/>
            <person name="Echchiki A."/>
            <person name="Begum T."/>
            <person name="Montfort J."/>
            <person name="Schartl M."/>
            <person name="Bobe J."/>
            <person name="Guiguen Y."/>
        </authorList>
    </citation>
    <scope>NUCLEOTIDE SEQUENCE [LARGE SCALE GENOMIC DNA]</scope>
    <source>
        <strain evidence="1">M_S1</strain>
        <tissue evidence="1">Blood</tissue>
    </source>
</reference>
<organism evidence="1 2">
    <name type="scientific">Ameiurus melas</name>
    <name type="common">Black bullhead</name>
    <name type="synonym">Silurus melas</name>
    <dbReference type="NCBI Taxonomy" id="219545"/>
    <lineage>
        <taxon>Eukaryota</taxon>
        <taxon>Metazoa</taxon>
        <taxon>Chordata</taxon>
        <taxon>Craniata</taxon>
        <taxon>Vertebrata</taxon>
        <taxon>Euteleostomi</taxon>
        <taxon>Actinopterygii</taxon>
        <taxon>Neopterygii</taxon>
        <taxon>Teleostei</taxon>
        <taxon>Ostariophysi</taxon>
        <taxon>Siluriformes</taxon>
        <taxon>Ictaluridae</taxon>
        <taxon>Ameiurus</taxon>
    </lineage>
</organism>
<comment type="caution">
    <text evidence="1">The sequence shown here is derived from an EMBL/GenBank/DDBJ whole genome shotgun (WGS) entry which is preliminary data.</text>
</comment>
<gene>
    <name evidence="1" type="ORF">AMELA_G00229550</name>
</gene>